<keyword evidence="6" id="KW-0269">Exonuclease</keyword>
<dbReference type="GO" id="GO:0003677">
    <property type="term" value="F:DNA binding"/>
    <property type="evidence" value="ECO:0007669"/>
    <property type="project" value="UniProtKB-KW"/>
</dbReference>
<dbReference type="Gene3D" id="3.40.50.300">
    <property type="entry name" value="P-loop containing nucleotide triphosphate hydrolases"/>
    <property type="match status" value="1"/>
</dbReference>
<dbReference type="SUPFAM" id="SSF52540">
    <property type="entry name" value="P-loop containing nucleoside triphosphate hydrolases"/>
    <property type="match status" value="2"/>
</dbReference>
<keyword evidence="7" id="KW-0067">ATP-binding</keyword>
<dbReference type="AlphaFoldDB" id="A0A382EEQ9"/>
<accession>A0A382EEQ9</accession>
<evidence type="ECO:0000256" key="2">
    <source>
        <dbReference type="ARBA" id="ARBA00022741"/>
    </source>
</evidence>
<keyword evidence="1" id="KW-0540">Nuclease</keyword>
<keyword evidence="5" id="KW-0347">Helicase</keyword>
<keyword evidence="8" id="KW-0238">DNA-binding</keyword>
<dbReference type="Pfam" id="PF04257">
    <property type="entry name" value="Exonuc_V_gamma"/>
    <property type="match status" value="1"/>
</dbReference>
<dbReference type="EMBL" id="UINC01044149">
    <property type="protein sequence ID" value="SVB49198.1"/>
    <property type="molecule type" value="Genomic_DNA"/>
</dbReference>
<evidence type="ECO:0000256" key="8">
    <source>
        <dbReference type="ARBA" id="ARBA00023125"/>
    </source>
</evidence>
<keyword evidence="3" id="KW-0227">DNA damage</keyword>
<protein>
    <recommendedName>
        <fullName evidence="11">RecC C-terminal domain-containing protein</fullName>
    </recommendedName>
</protein>
<evidence type="ECO:0000256" key="1">
    <source>
        <dbReference type="ARBA" id="ARBA00022722"/>
    </source>
</evidence>
<evidence type="ECO:0000313" key="10">
    <source>
        <dbReference type="EMBL" id="SVB49198.1"/>
    </source>
</evidence>
<dbReference type="PANTHER" id="PTHR30591">
    <property type="entry name" value="RECBCD ENZYME SUBUNIT RECC"/>
    <property type="match status" value="1"/>
</dbReference>
<name>A0A382EEQ9_9ZZZZ</name>
<organism evidence="10">
    <name type="scientific">marine metagenome</name>
    <dbReference type="NCBI Taxonomy" id="408172"/>
    <lineage>
        <taxon>unclassified sequences</taxon>
        <taxon>metagenomes</taxon>
        <taxon>ecological metagenomes</taxon>
    </lineage>
</organism>
<dbReference type="PANTHER" id="PTHR30591:SF1">
    <property type="entry name" value="RECBCD ENZYME SUBUNIT RECC"/>
    <property type="match status" value="1"/>
</dbReference>
<dbReference type="InterPro" id="IPR013986">
    <property type="entry name" value="DExx_box_DNA_helicase_dom_sf"/>
</dbReference>
<keyword evidence="2" id="KW-0547">Nucleotide-binding</keyword>
<dbReference type="GO" id="GO:0005524">
    <property type="term" value="F:ATP binding"/>
    <property type="evidence" value="ECO:0007669"/>
    <property type="project" value="UniProtKB-KW"/>
</dbReference>
<evidence type="ECO:0000256" key="6">
    <source>
        <dbReference type="ARBA" id="ARBA00022839"/>
    </source>
</evidence>
<proteinExistence type="predicted"/>
<evidence type="ECO:0000256" key="3">
    <source>
        <dbReference type="ARBA" id="ARBA00022763"/>
    </source>
</evidence>
<reference evidence="10" key="1">
    <citation type="submission" date="2018-05" db="EMBL/GenBank/DDBJ databases">
        <authorList>
            <person name="Lanie J.A."/>
            <person name="Ng W.-L."/>
            <person name="Kazmierczak K.M."/>
            <person name="Andrzejewski T.M."/>
            <person name="Davidsen T.M."/>
            <person name="Wayne K.J."/>
            <person name="Tettelin H."/>
            <person name="Glass J.I."/>
            <person name="Rusch D."/>
            <person name="Podicherti R."/>
            <person name="Tsui H.-C.T."/>
            <person name="Winkler M.E."/>
        </authorList>
    </citation>
    <scope>NUCLEOTIDE SEQUENCE</scope>
</reference>
<keyword evidence="4" id="KW-0378">Hydrolase</keyword>
<dbReference type="InterPro" id="IPR027417">
    <property type="entry name" value="P-loop_NTPase"/>
</dbReference>
<dbReference type="GO" id="GO:0004527">
    <property type="term" value="F:exonuclease activity"/>
    <property type="evidence" value="ECO:0007669"/>
    <property type="project" value="UniProtKB-KW"/>
</dbReference>
<keyword evidence="9" id="KW-0234">DNA repair</keyword>
<dbReference type="GO" id="GO:0006310">
    <property type="term" value="P:DNA recombination"/>
    <property type="evidence" value="ECO:0007669"/>
    <property type="project" value="TreeGrafter"/>
</dbReference>
<sequence length="435" mass="49152">MLRLISSNDLSELTRIFCSEAINTDGDPFAPATILVQSYGTGQWLKLQVAKQLGIAANLECLLPAHFIWRLYQKLLDQPNLAPLQDDLLAFRLMAILGKSTEPAIAGYLSQPGDQDLRYYQLAKQLAQVFEQYLMYRPDWILAWQQGNDPVPSNPQSWQARLWQALIKREPGLAEVHRAALHQRLMETLEYAEKSKHLPQRLSIFGLASLAPLQLETFRRLAELIPVDIYFMNPCQHYWGDIVSTKIKSHRSIQQLLSQSPAEHHNDYSHVGNPLLASMGQQGREFLELLLEQDETQTVESFLEHHPDTALGQLQADILDLTFGGEFDIDPKPETRTLNSDDQSIQFHSSHSKSREVEILLDQILEIVSTSDTKPSEIIVMAPDIDEYVPLIRASFTGKIPFGIADQSRKNQSTVLSSIVTLLALGHSRLTSIEI</sequence>
<dbReference type="Gene3D" id="3.40.50.10930">
    <property type="match status" value="1"/>
</dbReference>
<evidence type="ECO:0000256" key="5">
    <source>
        <dbReference type="ARBA" id="ARBA00022806"/>
    </source>
</evidence>
<dbReference type="GO" id="GO:0006281">
    <property type="term" value="P:DNA repair"/>
    <property type="evidence" value="ECO:0007669"/>
    <property type="project" value="UniProtKB-KW"/>
</dbReference>
<evidence type="ECO:0000256" key="9">
    <source>
        <dbReference type="ARBA" id="ARBA00023204"/>
    </source>
</evidence>
<dbReference type="GO" id="GO:0004386">
    <property type="term" value="F:helicase activity"/>
    <property type="evidence" value="ECO:0007669"/>
    <property type="project" value="UniProtKB-KW"/>
</dbReference>
<evidence type="ECO:0000256" key="7">
    <source>
        <dbReference type="ARBA" id="ARBA00022840"/>
    </source>
</evidence>
<dbReference type="Gene3D" id="1.10.10.160">
    <property type="match status" value="1"/>
</dbReference>
<feature type="non-terminal residue" evidence="10">
    <location>
        <position position="435"/>
    </location>
</feature>
<gene>
    <name evidence="10" type="ORF">METZ01_LOCUS202052</name>
</gene>
<evidence type="ECO:0000256" key="4">
    <source>
        <dbReference type="ARBA" id="ARBA00022801"/>
    </source>
</evidence>
<evidence type="ECO:0008006" key="11">
    <source>
        <dbReference type="Google" id="ProtNLM"/>
    </source>
</evidence>